<name>A0A059J925_TRIIM</name>
<dbReference type="Pfam" id="PF07985">
    <property type="entry name" value="SRR1"/>
    <property type="match status" value="1"/>
</dbReference>
<gene>
    <name evidence="2" type="ORF">H109_03796</name>
</gene>
<dbReference type="EMBL" id="AOKY01000263">
    <property type="protein sequence ID" value="KDB24350.1"/>
    <property type="molecule type" value="Genomic_DNA"/>
</dbReference>
<comment type="caution">
    <text evidence="2">The sequence shown here is derived from an EMBL/GenBank/DDBJ whole genome shotgun (WGS) entry which is preliminary data.</text>
</comment>
<dbReference type="AlphaFoldDB" id="A0A059J925"/>
<dbReference type="PANTHER" id="PTHR42080:SF3">
    <property type="entry name" value="SRR1-LIKE DOMAIN-CONTAINING PROTEIN"/>
    <property type="match status" value="1"/>
</dbReference>
<dbReference type="HOGENOM" id="CLU_1636638_0_0_1"/>
<reference evidence="2 3" key="1">
    <citation type="submission" date="2014-02" db="EMBL/GenBank/DDBJ databases">
        <title>The Genome Sequence of Trichophyton interdigitale MR816.</title>
        <authorList>
            <consortium name="The Broad Institute Genomics Platform"/>
            <person name="Cuomo C.A."/>
            <person name="White T.C."/>
            <person name="Graser Y."/>
            <person name="Martinez-Rossi N."/>
            <person name="Heitman J."/>
            <person name="Young S.K."/>
            <person name="Zeng Q."/>
            <person name="Gargeya S."/>
            <person name="Abouelleil A."/>
            <person name="Alvarado L."/>
            <person name="Chapman S.B."/>
            <person name="Gainer-Dewar J."/>
            <person name="Goldberg J."/>
            <person name="Griggs A."/>
            <person name="Gujja S."/>
            <person name="Hansen M."/>
            <person name="Howarth C."/>
            <person name="Imamovic A."/>
            <person name="Larimer J."/>
            <person name="Martinez D."/>
            <person name="Murphy C."/>
            <person name="Pearson M.D."/>
            <person name="Persinoti G."/>
            <person name="Poon T."/>
            <person name="Priest M."/>
            <person name="Roberts A.D."/>
            <person name="Saif S."/>
            <person name="Shea T.D."/>
            <person name="Sykes S.N."/>
            <person name="Wortman J."/>
            <person name="Nusbaum C."/>
            <person name="Birren B."/>
        </authorList>
    </citation>
    <scope>NUCLEOTIDE SEQUENCE [LARGE SCALE GENOMIC DNA]</scope>
    <source>
        <strain evidence="2 3">MR816</strain>
    </source>
</reference>
<sequence length="175" mass="19775">MTFPTDFKIDEIVAFACGRIAQTLEDRLSPWTDIIKRRVSYQHGLICTIRKTLSKRMGARGIQCFAQDPAYTTIDYELLKMHAITTIDDPEGFLMIDDTTLVISMAPNIPVKGIIAHTAQPAMIVWDIDNGENTFCTDPTSSRLKEFLDSSYSRTEFPHDPDNFKDVAMYTKLGS</sequence>
<dbReference type="OrthoDB" id="5230585at2759"/>
<proteinExistence type="predicted"/>
<keyword evidence="3" id="KW-1185">Reference proteome</keyword>
<evidence type="ECO:0000313" key="3">
    <source>
        <dbReference type="Proteomes" id="UP000024533"/>
    </source>
</evidence>
<dbReference type="OMA" id="MIVWDID"/>
<protein>
    <recommendedName>
        <fullName evidence="1">SRR1-like domain-containing protein</fullName>
    </recommendedName>
</protein>
<evidence type="ECO:0000313" key="2">
    <source>
        <dbReference type="EMBL" id="KDB24350.1"/>
    </source>
</evidence>
<dbReference type="InterPro" id="IPR012942">
    <property type="entry name" value="SRR1-like"/>
</dbReference>
<accession>A0A059J925</accession>
<dbReference type="PANTHER" id="PTHR42080">
    <property type="entry name" value="SRR1 DOMAIN-CONTAINING PROTEIN"/>
    <property type="match status" value="1"/>
</dbReference>
<dbReference type="Proteomes" id="UP000024533">
    <property type="component" value="Unassembled WGS sequence"/>
</dbReference>
<organism evidence="2 3">
    <name type="scientific">Trichophyton interdigitale (strain MR816)</name>
    <dbReference type="NCBI Taxonomy" id="1215338"/>
    <lineage>
        <taxon>Eukaryota</taxon>
        <taxon>Fungi</taxon>
        <taxon>Dikarya</taxon>
        <taxon>Ascomycota</taxon>
        <taxon>Pezizomycotina</taxon>
        <taxon>Eurotiomycetes</taxon>
        <taxon>Eurotiomycetidae</taxon>
        <taxon>Onygenales</taxon>
        <taxon>Arthrodermataceae</taxon>
        <taxon>Trichophyton</taxon>
    </lineage>
</organism>
<feature type="domain" description="SRR1-like" evidence="1">
    <location>
        <begin position="8"/>
        <end position="126"/>
    </location>
</feature>
<evidence type="ECO:0000259" key="1">
    <source>
        <dbReference type="Pfam" id="PF07985"/>
    </source>
</evidence>